<dbReference type="PANTHER" id="PTHR43808">
    <property type="entry name" value="ACETYLORNITHINE DEACETYLASE"/>
    <property type="match status" value="1"/>
</dbReference>
<dbReference type="FunFam" id="3.30.70.360:FF:000011">
    <property type="entry name" value="Succinyl-diaminopimelate desuccinylase"/>
    <property type="match status" value="1"/>
</dbReference>
<evidence type="ECO:0000256" key="1">
    <source>
        <dbReference type="ARBA" id="ARBA00005130"/>
    </source>
</evidence>
<dbReference type="FunFam" id="3.40.630.10:FF:000005">
    <property type="entry name" value="Succinyl-diaminopimelate desuccinylase"/>
    <property type="match status" value="1"/>
</dbReference>
<feature type="active site" evidence="15">
    <location>
        <position position="70"/>
    </location>
</feature>
<keyword evidence="9 15" id="KW-0862">Zinc</keyword>
<dbReference type="Pfam" id="PF01546">
    <property type="entry name" value="Peptidase_M20"/>
    <property type="match status" value="1"/>
</dbReference>
<comment type="caution">
    <text evidence="17">The sequence shown here is derived from an EMBL/GenBank/DDBJ whole genome shotgun (WGS) entry which is preliminary data.</text>
</comment>
<keyword evidence="6 15" id="KW-0028">Amino-acid biosynthesis</keyword>
<dbReference type="InterPro" id="IPR050072">
    <property type="entry name" value="Peptidase_M20A"/>
</dbReference>
<evidence type="ECO:0000256" key="9">
    <source>
        <dbReference type="ARBA" id="ARBA00022833"/>
    </source>
</evidence>
<dbReference type="NCBIfam" id="TIGR01246">
    <property type="entry name" value="dapE_proteo"/>
    <property type="match status" value="1"/>
</dbReference>
<evidence type="ECO:0000256" key="13">
    <source>
        <dbReference type="ARBA" id="ARBA00031891"/>
    </source>
</evidence>
<dbReference type="InterPro" id="IPR002933">
    <property type="entry name" value="Peptidase_M20"/>
</dbReference>
<dbReference type="GO" id="GO:0050897">
    <property type="term" value="F:cobalt ion binding"/>
    <property type="evidence" value="ECO:0007669"/>
    <property type="project" value="UniProtKB-UniRule"/>
</dbReference>
<dbReference type="AlphaFoldDB" id="A0AB35UT83"/>
<dbReference type="GO" id="GO:0009089">
    <property type="term" value="P:lysine biosynthetic process via diaminopimelate"/>
    <property type="evidence" value="ECO:0007669"/>
    <property type="project" value="UniProtKB-UniRule"/>
</dbReference>
<organism evidence="17 18">
    <name type="scientific">Acinetobacter faecalis</name>
    <dbReference type="NCBI Taxonomy" id="2665161"/>
    <lineage>
        <taxon>Bacteria</taxon>
        <taxon>Pseudomonadati</taxon>
        <taxon>Pseudomonadota</taxon>
        <taxon>Gammaproteobacteria</taxon>
        <taxon>Moraxellales</taxon>
        <taxon>Moraxellaceae</taxon>
        <taxon>Acinetobacter</taxon>
    </lineage>
</organism>
<keyword evidence="8 15" id="KW-0378">Hydrolase</keyword>
<comment type="catalytic activity">
    <reaction evidence="14 15">
        <text>N-succinyl-(2S,6S)-2,6-diaminopimelate + H2O = (2S,6S)-2,6-diaminopimelate + succinate</text>
        <dbReference type="Rhea" id="RHEA:22608"/>
        <dbReference type="ChEBI" id="CHEBI:15377"/>
        <dbReference type="ChEBI" id="CHEBI:30031"/>
        <dbReference type="ChEBI" id="CHEBI:57609"/>
        <dbReference type="ChEBI" id="CHEBI:58087"/>
        <dbReference type="EC" id="3.5.1.18"/>
    </reaction>
</comment>
<feature type="binding site" evidence="15">
    <location>
        <position position="101"/>
    </location>
    <ligand>
        <name>Zn(2+)</name>
        <dbReference type="ChEBI" id="CHEBI:29105"/>
        <label>2</label>
    </ligand>
</feature>
<feature type="binding site" evidence="15">
    <location>
        <position position="164"/>
    </location>
    <ligand>
        <name>Zn(2+)</name>
        <dbReference type="ChEBI" id="CHEBI:29105"/>
        <label>1</label>
    </ligand>
</feature>
<evidence type="ECO:0000256" key="10">
    <source>
        <dbReference type="ARBA" id="ARBA00022915"/>
    </source>
</evidence>
<dbReference type="GO" id="GO:0019877">
    <property type="term" value="P:diaminopimelate biosynthetic process"/>
    <property type="evidence" value="ECO:0007669"/>
    <property type="project" value="UniProtKB-UniRule"/>
</dbReference>
<evidence type="ECO:0000313" key="18">
    <source>
        <dbReference type="Proteomes" id="UP001278995"/>
    </source>
</evidence>
<dbReference type="GO" id="GO:0006526">
    <property type="term" value="P:L-arginine biosynthetic process"/>
    <property type="evidence" value="ECO:0007669"/>
    <property type="project" value="TreeGrafter"/>
</dbReference>
<evidence type="ECO:0000256" key="15">
    <source>
        <dbReference type="HAMAP-Rule" id="MF_01690"/>
    </source>
</evidence>
<dbReference type="GO" id="GO:0008777">
    <property type="term" value="F:acetylornithine deacetylase activity"/>
    <property type="evidence" value="ECO:0007669"/>
    <property type="project" value="TreeGrafter"/>
</dbReference>
<comment type="function">
    <text evidence="15">Catalyzes the hydrolysis of N-succinyl-L,L-diaminopimelic acid (SDAP), forming succinate and LL-2,6-diaminopimelate (DAP), an intermediate involved in the bacterial biosynthesis of lysine and meso-diaminopimelic acid, an essential component of bacterial cell walls.</text>
</comment>
<dbReference type="RefSeq" id="WP_321099570.1">
    <property type="nucleotide sequence ID" value="NZ_JAXHPL010000040.1"/>
</dbReference>
<comment type="subunit">
    <text evidence="3 15">Homodimer.</text>
</comment>
<protein>
    <recommendedName>
        <fullName evidence="5 15">Succinyl-diaminopimelate desuccinylase</fullName>
        <shortName evidence="15">SDAP desuccinylase</shortName>
        <ecNumber evidence="4 15">3.5.1.18</ecNumber>
    </recommendedName>
    <alternativeName>
        <fullName evidence="13 15">N-succinyl-LL-2,6-diaminoheptanedioate amidohydrolase</fullName>
    </alternativeName>
</protein>
<dbReference type="SUPFAM" id="SSF53187">
    <property type="entry name" value="Zn-dependent exopeptidases"/>
    <property type="match status" value="1"/>
</dbReference>
<comment type="similarity">
    <text evidence="2 15">Belongs to the peptidase M20A family. DapE subfamily.</text>
</comment>
<evidence type="ECO:0000313" key="17">
    <source>
        <dbReference type="EMBL" id="MDY6487173.1"/>
    </source>
</evidence>
<keyword evidence="12 15" id="KW-0170">Cobalt</keyword>
<name>A0AB35UT83_9GAMM</name>
<dbReference type="EMBL" id="JAXHPL010000040">
    <property type="protein sequence ID" value="MDY6487173.1"/>
    <property type="molecule type" value="Genomic_DNA"/>
</dbReference>
<keyword evidence="7 15" id="KW-0479">Metal-binding</keyword>
<dbReference type="GO" id="GO:0009014">
    <property type="term" value="F:succinyl-diaminopimelate desuccinylase activity"/>
    <property type="evidence" value="ECO:0007669"/>
    <property type="project" value="UniProtKB-UniRule"/>
</dbReference>
<proteinExistence type="inferred from homology"/>
<evidence type="ECO:0000256" key="11">
    <source>
        <dbReference type="ARBA" id="ARBA00023154"/>
    </source>
</evidence>
<dbReference type="InterPro" id="IPR036264">
    <property type="entry name" value="Bact_exopeptidase_dim_dom"/>
</dbReference>
<evidence type="ECO:0000256" key="6">
    <source>
        <dbReference type="ARBA" id="ARBA00022605"/>
    </source>
</evidence>
<reference evidence="17 18" key="1">
    <citation type="submission" date="2023-11" db="EMBL/GenBank/DDBJ databases">
        <title>The common occurrence of Acinetobacte faecalis in cattle feces and its emended description.</title>
        <authorList>
            <person name="Kyselkova M."/>
            <person name="Xanthopoulou K."/>
            <person name="Shestivska V."/>
            <person name="Spanelova P."/>
            <person name="Maixnerova M."/>
            <person name="Higgins P.G."/>
            <person name="Nemec A."/>
        </authorList>
    </citation>
    <scope>NUCLEOTIDE SEQUENCE [LARGE SCALE GENOMIC DNA]</scope>
    <source>
        <strain evidence="17 18">ANC 7483</strain>
    </source>
</reference>
<evidence type="ECO:0000259" key="16">
    <source>
        <dbReference type="Pfam" id="PF07687"/>
    </source>
</evidence>
<dbReference type="GO" id="GO:0008270">
    <property type="term" value="F:zinc ion binding"/>
    <property type="evidence" value="ECO:0007669"/>
    <property type="project" value="UniProtKB-UniRule"/>
</dbReference>
<dbReference type="InterPro" id="IPR005941">
    <property type="entry name" value="DapE_proteobac"/>
</dbReference>
<dbReference type="InterPro" id="IPR011650">
    <property type="entry name" value="Peptidase_M20_dimer"/>
</dbReference>
<dbReference type="EC" id="3.5.1.18" evidence="4 15"/>
<dbReference type="Gene3D" id="3.40.630.10">
    <property type="entry name" value="Zn peptidases"/>
    <property type="match status" value="2"/>
</dbReference>
<evidence type="ECO:0000256" key="14">
    <source>
        <dbReference type="ARBA" id="ARBA00051301"/>
    </source>
</evidence>
<dbReference type="CDD" id="cd03891">
    <property type="entry name" value="M20_DapE_proteobac"/>
    <property type="match status" value="1"/>
</dbReference>
<comment type="pathway">
    <text evidence="1 15">Amino-acid biosynthesis; L-lysine biosynthesis via DAP pathway; LL-2,6-diaminopimelate from (S)-tetrahydrodipicolinate (succinylase route): step 3/3.</text>
</comment>
<keyword evidence="10 15" id="KW-0220">Diaminopimelate biosynthesis</keyword>
<evidence type="ECO:0000256" key="7">
    <source>
        <dbReference type="ARBA" id="ARBA00022723"/>
    </source>
</evidence>
<evidence type="ECO:0000256" key="12">
    <source>
        <dbReference type="ARBA" id="ARBA00023285"/>
    </source>
</evidence>
<comment type="cofactor">
    <cofactor evidence="15">
        <name>Zn(2+)</name>
        <dbReference type="ChEBI" id="CHEBI:29105"/>
    </cofactor>
    <cofactor evidence="15">
        <name>Co(2+)</name>
        <dbReference type="ChEBI" id="CHEBI:48828"/>
    </cofactor>
    <text evidence="15">Binds 2 Zn(2+) or Co(2+) ions per subunit.</text>
</comment>
<dbReference type="Pfam" id="PF07687">
    <property type="entry name" value="M20_dimer"/>
    <property type="match status" value="1"/>
</dbReference>
<dbReference type="Proteomes" id="UP001278995">
    <property type="component" value="Unassembled WGS sequence"/>
</dbReference>
<accession>A0AB35UT83</accession>
<dbReference type="NCBIfam" id="NF009557">
    <property type="entry name" value="PRK13009.1"/>
    <property type="match status" value="1"/>
</dbReference>
<evidence type="ECO:0000256" key="2">
    <source>
        <dbReference type="ARBA" id="ARBA00006746"/>
    </source>
</evidence>
<evidence type="ECO:0000256" key="3">
    <source>
        <dbReference type="ARBA" id="ARBA00011738"/>
    </source>
</evidence>
<evidence type="ECO:0000256" key="4">
    <source>
        <dbReference type="ARBA" id="ARBA00011921"/>
    </source>
</evidence>
<feature type="active site" description="Proton acceptor" evidence="15">
    <location>
        <position position="135"/>
    </location>
</feature>
<dbReference type="PANTHER" id="PTHR43808:SF31">
    <property type="entry name" value="N-ACETYL-L-CITRULLINE DEACETYLASE"/>
    <property type="match status" value="1"/>
</dbReference>
<evidence type="ECO:0000256" key="8">
    <source>
        <dbReference type="ARBA" id="ARBA00022801"/>
    </source>
</evidence>
<feature type="binding site" evidence="15">
    <location>
        <position position="68"/>
    </location>
    <ligand>
        <name>Zn(2+)</name>
        <dbReference type="ChEBI" id="CHEBI:29105"/>
        <label>1</label>
    </ligand>
</feature>
<keyword evidence="11 15" id="KW-0457">Lysine biosynthesis</keyword>
<feature type="binding site" evidence="15">
    <location>
        <position position="101"/>
    </location>
    <ligand>
        <name>Zn(2+)</name>
        <dbReference type="ChEBI" id="CHEBI:29105"/>
        <label>1</label>
    </ligand>
</feature>
<feature type="binding site" evidence="15">
    <location>
        <position position="136"/>
    </location>
    <ligand>
        <name>Zn(2+)</name>
        <dbReference type="ChEBI" id="CHEBI:29105"/>
        <label>2</label>
    </ligand>
</feature>
<sequence>MTQSETLELSLQLLRQPSVTPVDHTCQDIMAKRLEKIGFNIENMRFDDVDNLWARKGTKAPVFCFAGHTDVVPTGSLDAWNSDPFAPEIRDGKLYGRGSADMKTALAAMVVASERFVKKHPNHKGSIAFLITSDEEGPSINGTVKVIETLEARNEKMDWCLVGEPSSTNKLGDIVKNGRRGSLNANLTVKGKQGHVAYPHLAVNPIHSFSKALAELCETVWDNGNEYFPATTFQVSNINSGTGATNVIPGTLNTLFNFRYSTEVTAEELKARTLEILDRHNVEYEISWTLSGLPFLTPVGELVNAAKSAILNVTGVETKLSTSGGTSDGRFIAPTGAQVLELGVLNATIHQINEHVNVDDLEPLAEIYEQILENLLA</sequence>
<dbReference type="SUPFAM" id="SSF55031">
    <property type="entry name" value="Bacterial exopeptidase dimerisation domain"/>
    <property type="match status" value="1"/>
</dbReference>
<dbReference type="HAMAP" id="MF_01690">
    <property type="entry name" value="DapE"/>
    <property type="match status" value="1"/>
</dbReference>
<gene>
    <name evidence="15 17" type="primary">dapE</name>
    <name evidence="17" type="ORF">SKM51_08185</name>
</gene>
<feature type="domain" description="Peptidase M20 dimerisation" evidence="16">
    <location>
        <begin position="177"/>
        <end position="285"/>
    </location>
</feature>
<feature type="binding site" evidence="15">
    <location>
        <position position="350"/>
    </location>
    <ligand>
        <name>Zn(2+)</name>
        <dbReference type="ChEBI" id="CHEBI:29105"/>
        <label>2</label>
    </ligand>
</feature>
<evidence type="ECO:0000256" key="5">
    <source>
        <dbReference type="ARBA" id="ARBA00022391"/>
    </source>
</evidence>